<evidence type="ECO:0000259" key="9">
    <source>
        <dbReference type="Pfam" id="PF13778"/>
    </source>
</evidence>
<feature type="compositionally biased region" description="Basic and acidic residues" evidence="8">
    <location>
        <begin position="525"/>
        <end position="546"/>
    </location>
</feature>
<feature type="domain" description="DUF4174" evidence="9">
    <location>
        <begin position="743"/>
        <end position="875"/>
    </location>
</feature>
<proteinExistence type="inferred from homology"/>
<feature type="compositionally biased region" description="Basic and acidic residues" evidence="8">
    <location>
        <begin position="451"/>
        <end position="466"/>
    </location>
</feature>
<comment type="similarity">
    <text evidence="5">Belongs to the CCDC80 family.</text>
</comment>
<feature type="region of interest" description="Disordered" evidence="8">
    <location>
        <begin position="77"/>
        <end position="113"/>
    </location>
</feature>
<feature type="domain" description="DUF4174" evidence="9">
    <location>
        <begin position="586"/>
        <end position="720"/>
    </location>
</feature>
<feature type="compositionally biased region" description="Basic residues" evidence="8">
    <location>
        <begin position="88"/>
        <end position="97"/>
    </location>
</feature>
<evidence type="ECO:0000256" key="4">
    <source>
        <dbReference type="ARBA" id="ARBA00022729"/>
    </source>
</evidence>
<feature type="region of interest" description="Disordered" evidence="8">
    <location>
        <begin position="416"/>
        <end position="546"/>
    </location>
</feature>
<reference evidence="10" key="1">
    <citation type="submission" date="2020-08" db="EMBL/GenBank/DDBJ databases">
        <title>Chromosome-level assembly of Southern catfish (Silurus meridionalis) provides insights into visual adaptation to the nocturnal and benthic lifestyles.</title>
        <authorList>
            <person name="Zhang Y."/>
            <person name="Wang D."/>
            <person name="Peng Z."/>
        </authorList>
    </citation>
    <scope>NUCLEOTIDE SEQUENCE</scope>
    <source>
        <strain evidence="10">SWU-2019-XX</strain>
        <tissue evidence="10">Muscle</tissue>
    </source>
</reference>
<comment type="caution">
    <text evidence="10">The sequence shown here is derived from an EMBL/GenBank/DDBJ whole genome shotgun (WGS) entry which is preliminary data.</text>
</comment>
<evidence type="ECO:0000313" key="10">
    <source>
        <dbReference type="EMBL" id="KAF7711298.1"/>
    </source>
</evidence>
<sequence>MLSLLLANRLSRSDSTTMRLLETHVVLCVLVWTAQASDFKSSVGTHFARAQTRGMKRHMEWQSNTFAATSENTAFLQADQATNSSRSPVRRVLKGRRPLPQSQSSNTQPVEKPNVPHVLTVTGAPRQGSQGSHVRTFNRTGSINILARFAGKNRVLVISAPHESDGYYRLMMSLLKPDVYCQMADRHMLQITMFHEKEEMGGKVRRVNNDGSIVEEPLDPALVPRLMSFLKLEEGKFGMVLLRKTLQVEERYPYPVQLEAMYEIIDQTPMRRLEKVRQKGFVERCRATGMQGKVVQSIGTGLADPKTGVQKGSEDIEKVKGARHPPKPTQSTTRQSTPTPRRRIPIHRATKKPTTTTVTATTQLPTTTTTTTIATTTTTTTTTTTATTTTATTTLLTTLPSSTVNPMTLTTVAHRHPHTPLHRHKPQISTLKPINRNRQKEHGSTDPSSTSEKKAQQKDKNKDQTDKILPGAHKKKPTKDKPHRGKNVEKPEAVIPTASEPVENFLTTKTAKAGREKAEKKRKTERTEKPVKKNNTEKKVAKPSKDAKVNLHNRNVPQKAGSLEGKDVVGKPTEKPVDTKKALETFLSYFEKRRRLLVITTPSEDNKMYSQQKDEYLEQVCDMALRKISIITIFGPLANATMKIDHYQMEQDKPVRSLPVSELINQELITAFRKELGMVYNDFFMALTDFDIKVKQQYEVPIIMKAVFDYIDTFSSRLKEMELQRKLGIACKKEDKSRTLENFLSRFRWRRRLLVISTPDDEEWAYQQQLHALTSQACNLGLRHMSVLKLTGRVMEDMGGVLELYPINGSATVEREDLSGPLVHDIRNYFQVSADYFSMLLVGKDGNVKSWYPSPMWSMSLIYELIDSMQLRRQEMAIQMSLGMHCPEQEYGHHEDYHEGYHRGYSY</sequence>
<evidence type="ECO:0000256" key="1">
    <source>
        <dbReference type="ARBA" id="ARBA00004498"/>
    </source>
</evidence>
<dbReference type="Proteomes" id="UP000606274">
    <property type="component" value="Unassembled WGS sequence"/>
</dbReference>
<dbReference type="PANTHER" id="PTHR46792">
    <property type="entry name" value="COILED-COIL DOMAIN-CONTAINING PROTEIN 80"/>
    <property type="match status" value="1"/>
</dbReference>
<dbReference type="OrthoDB" id="9898686at2759"/>
<dbReference type="InterPro" id="IPR025232">
    <property type="entry name" value="DUF4174"/>
</dbReference>
<organism evidence="10 11">
    <name type="scientific">Silurus meridionalis</name>
    <name type="common">Southern catfish</name>
    <name type="synonym">Silurus soldatovi meridionalis</name>
    <dbReference type="NCBI Taxonomy" id="175797"/>
    <lineage>
        <taxon>Eukaryota</taxon>
        <taxon>Metazoa</taxon>
        <taxon>Chordata</taxon>
        <taxon>Craniata</taxon>
        <taxon>Vertebrata</taxon>
        <taxon>Euteleostomi</taxon>
        <taxon>Actinopterygii</taxon>
        <taxon>Neopterygii</taxon>
        <taxon>Teleostei</taxon>
        <taxon>Ostariophysi</taxon>
        <taxon>Siluriformes</taxon>
        <taxon>Siluridae</taxon>
        <taxon>Silurus</taxon>
    </lineage>
</organism>
<evidence type="ECO:0000256" key="7">
    <source>
        <dbReference type="ARBA" id="ARBA00039956"/>
    </source>
</evidence>
<feature type="region of interest" description="Disordered" evidence="8">
    <location>
        <begin position="301"/>
        <end position="360"/>
    </location>
</feature>
<evidence type="ECO:0000313" key="11">
    <source>
        <dbReference type="Proteomes" id="UP000606274"/>
    </source>
</evidence>
<evidence type="ECO:0000256" key="2">
    <source>
        <dbReference type="ARBA" id="ARBA00022525"/>
    </source>
</evidence>
<feature type="compositionally biased region" description="Polar residues" evidence="8">
    <location>
        <begin position="100"/>
        <end position="109"/>
    </location>
</feature>
<dbReference type="EMBL" id="JABFDY010000001">
    <property type="protein sequence ID" value="KAF7711298.1"/>
    <property type="molecule type" value="Genomic_DNA"/>
</dbReference>
<comment type="subunit">
    <text evidence="6">Binds to various extracellular matrix proteins.</text>
</comment>
<dbReference type="GO" id="GO:0010811">
    <property type="term" value="P:positive regulation of cell-substrate adhesion"/>
    <property type="evidence" value="ECO:0007669"/>
    <property type="project" value="TreeGrafter"/>
</dbReference>
<feature type="domain" description="DUF4174" evidence="9">
    <location>
        <begin position="146"/>
        <end position="274"/>
    </location>
</feature>
<protein>
    <recommendedName>
        <fullName evidence="7">Coiled-coil domain-containing protein 80</fullName>
    </recommendedName>
</protein>
<keyword evidence="4" id="KW-0732">Signal</keyword>
<feature type="compositionally biased region" description="Basic residues" evidence="8">
    <location>
        <begin position="340"/>
        <end position="351"/>
    </location>
</feature>
<dbReference type="GO" id="GO:0005604">
    <property type="term" value="C:basement membrane"/>
    <property type="evidence" value="ECO:0007669"/>
    <property type="project" value="TreeGrafter"/>
</dbReference>
<comment type="subcellular location">
    <subcellularLocation>
        <location evidence="1">Secreted</location>
        <location evidence="1">Extracellular space</location>
        <location evidence="1">Extracellular matrix</location>
    </subcellularLocation>
</comment>
<dbReference type="PANTHER" id="PTHR46792:SF2">
    <property type="entry name" value="COILED-COIL DOMAIN-CONTAINING PROTEIN 80"/>
    <property type="match status" value="1"/>
</dbReference>
<evidence type="ECO:0000256" key="5">
    <source>
        <dbReference type="ARBA" id="ARBA00038037"/>
    </source>
</evidence>
<keyword evidence="2" id="KW-0964">Secreted</keyword>
<dbReference type="GO" id="GO:0030198">
    <property type="term" value="P:extracellular matrix organization"/>
    <property type="evidence" value="ECO:0007669"/>
    <property type="project" value="TreeGrafter"/>
</dbReference>
<keyword evidence="11" id="KW-1185">Reference proteome</keyword>
<dbReference type="AlphaFoldDB" id="A0A8T0BWC1"/>
<name>A0A8T0BWC1_SILME</name>
<keyword evidence="3" id="KW-0272">Extracellular matrix</keyword>
<accession>A0A8T0BWC1</accession>
<feature type="compositionally biased region" description="Basic residues" evidence="8">
    <location>
        <begin position="472"/>
        <end position="485"/>
    </location>
</feature>
<feature type="compositionally biased region" description="Basic residues" evidence="8">
    <location>
        <begin position="416"/>
        <end position="426"/>
    </location>
</feature>
<gene>
    <name evidence="10" type="ORF">HF521_000309</name>
</gene>
<evidence type="ECO:0000256" key="3">
    <source>
        <dbReference type="ARBA" id="ARBA00022530"/>
    </source>
</evidence>
<feature type="compositionally biased region" description="Polar residues" evidence="8">
    <location>
        <begin position="77"/>
        <end position="87"/>
    </location>
</feature>
<evidence type="ECO:0000256" key="6">
    <source>
        <dbReference type="ARBA" id="ARBA00038549"/>
    </source>
</evidence>
<evidence type="ECO:0000256" key="8">
    <source>
        <dbReference type="SAM" id="MobiDB-lite"/>
    </source>
</evidence>
<dbReference type="Pfam" id="PF13778">
    <property type="entry name" value="DUF4174"/>
    <property type="match status" value="3"/>
</dbReference>
<feature type="compositionally biased region" description="Low complexity" evidence="8">
    <location>
        <begin position="329"/>
        <end position="339"/>
    </location>
</feature>